<dbReference type="Pfam" id="PF03492">
    <property type="entry name" value="Methyltransf_7"/>
    <property type="match status" value="1"/>
</dbReference>
<evidence type="ECO:0000256" key="2">
    <source>
        <dbReference type="ARBA" id="ARBA00022842"/>
    </source>
</evidence>
<keyword evidence="3" id="KW-0808">Transferase</keyword>
<organism evidence="3 4">
    <name type="scientific">Mycobacterium bouchedurhonense</name>
    <dbReference type="NCBI Taxonomy" id="701041"/>
    <lineage>
        <taxon>Bacteria</taxon>
        <taxon>Bacillati</taxon>
        <taxon>Actinomycetota</taxon>
        <taxon>Actinomycetes</taxon>
        <taxon>Mycobacteriales</taxon>
        <taxon>Mycobacteriaceae</taxon>
        <taxon>Mycobacterium</taxon>
        <taxon>Mycobacterium avium complex (MAC)</taxon>
    </lineage>
</organism>
<dbReference type="Proteomes" id="UP000192293">
    <property type="component" value="Unassembled WGS sequence"/>
</dbReference>
<gene>
    <name evidence="3" type="ORF">BST19_26335</name>
</gene>
<comment type="caution">
    <text evidence="3">The sequence shown here is derived from an EMBL/GenBank/DDBJ whole genome shotgun (WGS) entry which is preliminary data.</text>
</comment>
<dbReference type="SUPFAM" id="SSF53335">
    <property type="entry name" value="S-adenosyl-L-methionine-dependent methyltransferases"/>
    <property type="match status" value="1"/>
</dbReference>
<keyword evidence="1" id="KW-0479">Metal-binding</keyword>
<name>A0ABX3S616_MYCBC</name>
<evidence type="ECO:0000313" key="4">
    <source>
        <dbReference type="Proteomes" id="UP000192293"/>
    </source>
</evidence>
<dbReference type="GO" id="GO:0008168">
    <property type="term" value="F:methyltransferase activity"/>
    <property type="evidence" value="ECO:0007669"/>
    <property type="project" value="UniProtKB-KW"/>
</dbReference>
<dbReference type="InterPro" id="IPR042086">
    <property type="entry name" value="MeTrfase_capping"/>
</dbReference>
<sequence length="370" mass="40426">MPEPGTPETGLQSSIVVRPEPTYTEASRLRAAGLAKAIALFERAAEQVALPKAPQPIVVADYGAANGHNSLKPLSAAVSVLRRRTRPDHAILVAHTDLPGNDFSALFDTVADDPESYLHADAATFTSAIGRSFYNQIVPSRTVNLGWTSWATQWLSRTPGAVPDHVHVSCSRDEAVLAAYADQAALDWHNFVAFRGRELAPEGRLVALTLAADEEDGRCSAGFAALLDAIVEALEDQRRDGLLRPDELQRMTIPTFARNEKDFRAPFAPKGRFEGLMVEQLEIFNAEDRFWARFQADHDAEAFGAQWAAFARSALFPALVAGLDDGIRDPRAPRFVEQLQSAIAQRLSSAPEPMRIPQALVVLVKREAAQ</sequence>
<reference evidence="3 4" key="1">
    <citation type="submission" date="2017-02" db="EMBL/GenBank/DDBJ databases">
        <title>The new phylogeny of genus Mycobacterium.</title>
        <authorList>
            <person name="Tortoli E."/>
            <person name="Trovato A."/>
            <person name="Cirillo D.M."/>
        </authorList>
    </citation>
    <scope>NUCLEOTIDE SEQUENCE [LARGE SCALE GENOMIC DNA]</scope>
    <source>
        <strain evidence="3 4">DSM 45439</strain>
    </source>
</reference>
<evidence type="ECO:0000256" key="1">
    <source>
        <dbReference type="ARBA" id="ARBA00022723"/>
    </source>
</evidence>
<keyword evidence="2" id="KW-0460">Magnesium</keyword>
<dbReference type="InterPro" id="IPR029063">
    <property type="entry name" value="SAM-dependent_MTases_sf"/>
</dbReference>
<protein>
    <submittedName>
        <fullName evidence="3">SAM-dependent methyltransferase</fullName>
    </submittedName>
</protein>
<accession>A0ABX3S616</accession>
<keyword evidence="4" id="KW-1185">Reference proteome</keyword>
<keyword evidence="3" id="KW-0489">Methyltransferase</keyword>
<dbReference type="InterPro" id="IPR005299">
    <property type="entry name" value="MeTrfase_7"/>
</dbReference>
<evidence type="ECO:0000313" key="3">
    <source>
        <dbReference type="EMBL" id="ORA42104.1"/>
    </source>
</evidence>
<dbReference type="PANTHER" id="PTHR31009">
    <property type="entry name" value="S-ADENOSYL-L-METHIONINE:CARBOXYL METHYLTRANSFERASE FAMILY PROTEIN"/>
    <property type="match status" value="1"/>
</dbReference>
<dbReference type="Gene3D" id="3.40.50.150">
    <property type="entry name" value="Vaccinia Virus protein VP39"/>
    <property type="match status" value="1"/>
</dbReference>
<dbReference type="GO" id="GO:0032259">
    <property type="term" value="P:methylation"/>
    <property type="evidence" value="ECO:0007669"/>
    <property type="project" value="UniProtKB-KW"/>
</dbReference>
<dbReference type="EMBL" id="MVHL01000090">
    <property type="protein sequence ID" value="ORA42104.1"/>
    <property type="molecule type" value="Genomic_DNA"/>
</dbReference>
<proteinExistence type="predicted"/>
<dbReference type="Gene3D" id="1.10.1200.270">
    <property type="entry name" value="Methyltransferase, alpha-helical capping domain"/>
    <property type="match status" value="1"/>
</dbReference>